<dbReference type="Gene3D" id="2.60.120.380">
    <property type="match status" value="2"/>
</dbReference>
<reference evidence="2 3" key="1">
    <citation type="submission" date="2019-05" db="EMBL/GenBank/DDBJ databases">
        <authorList>
            <consortium name="Science for Life Laboratories"/>
        </authorList>
    </citation>
    <scope>NUCLEOTIDE SEQUENCE [LARGE SCALE GENOMIC DNA]</scope>
    <source>
        <strain evidence="2">Soil9</strain>
    </source>
</reference>
<dbReference type="EMBL" id="LR593886">
    <property type="protein sequence ID" value="VTR97745.1"/>
    <property type="molecule type" value="Genomic_DNA"/>
</dbReference>
<protein>
    <submittedName>
        <fullName evidence="2">Serine proteinase, subtilase family protein</fullName>
    </submittedName>
</protein>
<dbReference type="Proteomes" id="UP000464178">
    <property type="component" value="Chromosome"/>
</dbReference>
<evidence type="ECO:0000313" key="2">
    <source>
        <dbReference type="EMBL" id="VTR97745.1"/>
    </source>
</evidence>
<keyword evidence="3" id="KW-1185">Reference proteome</keyword>
<dbReference type="KEGG" id="gms:SOIL9_05630"/>
<dbReference type="Gene3D" id="2.60.40.10">
    <property type="entry name" value="Immunoglobulins"/>
    <property type="match status" value="1"/>
</dbReference>
<dbReference type="AlphaFoldDB" id="A0A6P2DBK0"/>
<evidence type="ECO:0000256" key="1">
    <source>
        <dbReference type="SAM" id="MobiDB-lite"/>
    </source>
</evidence>
<evidence type="ECO:0000313" key="3">
    <source>
        <dbReference type="Proteomes" id="UP000464178"/>
    </source>
</evidence>
<sequence length="741" mass="77773">MSSRRPPWIIALVGFAFGVALVMSAGTRTAIAQPKAPAIVPAPQAPTLTTPATLGAKPGDEVELTLTGTNLADAVGITLGCPAKITIPGDNKNGTDAGKLRVKVAVDPKCAIGLYTVRVATKNGISNARPFIVDTLPLVASTNANRAKDTAQAVTTPCVASGAVAAEASEFYKVKVDAGQKLAFEVLARRIGSPLDPIVVLHDAKTKRELVSLYADDTPGMQGDCRLAHTFKEAGEVLVEVRDTTHRGGGDFFYRLRIGDFPGATTAYPLAAERGKSVSVGFSGPDTIPAVSTTAPKDPSVAAFYAVPTSGKDAGWPVPVLLTDYPQATEQEPNDEPAKANKLPVPGGVSARFDKAKDMDHFAITGKKGQKLVISVATFEVNAPTEVLVRVLDAKGVEVAKSNPAAPVNRLEFTPPADGEYVLACEQQNFLNGPNEVYYLSVVPAGPDFSVALAFDRAEVPVGGSTGILATVTRLNGFAGAVDLSIDGDTALSGKVTLPANQTIVFVPLQAKEGAKAGAYPFRVKATATAGDATVTRYGTLLDAVRAGLSGMPNPPAELLNQCAVGVVEKPPFVLKATFAPAPLEKGKPGKLLLDATRGEGAGEDIVIAPLFLPPTIVPAVKPIAKGQTKGEIGLTVQPATPVGSTQLVFRVTTKAGGKDYAFTVITTADVIEAKKEEPKKDPPKKEEPKKDAPKKEEPKKDVPKKEEPKKDVKKEEPKKDAPKKEEPKKDVKKEEPKKDK</sequence>
<accession>A0A6P2DBK0</accession>
<dbReference type="RefSeq" id="WP_197909630.1">
    <property type="nucleotide sequence ID" value="NZ_LR593886.1"/>
</dbReference>
<organism evidence="2 3">
    <name type="scientific">Gemmata massiliana</name>
    <dbReference type="NCBI Taxonomy" id="1210884"/>
    <lineage>
        <taxon>Bacteria</taxon>
        <taxon>Pseudomonadati</taxon>
        <taxon>Planctomycetota</taxon>
        <taxon>Planctomycetia</taxon>
        <taxon>Gemmatales</taxon>
        <taxon>Gemmataceae</taxon>
        <taxon>Gemmata</taxon>
    </lineage>
</organism>
<name>A0A6P2DBK0_9BACT</name>
<gene>
    <name evidence="2" type="ORF">SOIL9_05630</name>
</gene>
<feature type="region of interest" description="Disordered" evidence="1">
    <location>
        <begin position="675"/>
        <end position="741"/>
    </location>
</feature>
<proteinExistence type="predicted"/>
<dbReference type="InterPro" id="IPR013783">
    <property type="entry name" value="Ig-like_fold"/>
</dbReference>